<feature type="domain" description="Rhamnogalacturonase A/B/Epimerase-like pectate lyase" evidence="2">
    <location>
        <begin position="228"/>
        <end position="335"/>
    </location>
</feature>
<dbReference type="InterPro" id="IPR012334">
    <property type="entry name" value="Pectin_lyas_fold"/>
</dbReference>
<evidence type="ECO:0000313" key="3">
    <source>
        <dbReference type="EMBL" id="VVM08538.1"/>
    </source>
</evidence>
<dbReference type="OrthoDB" id="175136at2"/>
<feature type="signal peptide" evidence="1">
    <location>
        <begin position="1"/>
        <end position="22"/>
    </location>
</feature>
<dbReference type="RefSeq" id="WP_142526121.1">
    <property type="nucleotide sequence ID" value="NZ_CABFUZ020000262.1"/>
</dbReference>
<comment type="caution">
    <text evidence="3">The sequence shown here is derived from an EMBL/GenBank/DDBJ whole genome shotgun (WGS) entry which is preliminary data.</text>
</comment>
<proteinExistence type="predicted"/>
<name>A0A5E6MGC5_9BACT</name>
<protein>
    <submittedName>
        <fullName evidence="3">Partial galacturan 1,4-alpha-galacturonidase</fullName>
        <ecNumber evidence="3">3.2.1.67</ecNumber>
    </submittedName>
</protein>
<feature type="non-terminal residue" evidence="3">
    <location>
        <position position="746"/>
    </location>
</feature>
<sequence length="746" mass="81070">MARAASLAFALFLSLAAVSSGAAKIFWTSEPIAPGEMGLFYGGDLGGVRSVSVWPLEDGEPKEPRSGFPPAPSMAVSVPVQQASSCALKVAVPGAFTAGVFAVDVEGEKLLLNRPRPEWSQPERLLPGLAENQAVPGSQIEVFGRNFLLDVTERTKTLLLLRERATGKSILIEPERAERYRLSARLPQSLPVGSYEIWVHNGHGGEWGWGGGATLEVKAAESWPSTLFNVREFGARGDGVSDDSAALRKALKAAEKAGGGIVYLPAGSYAVREAFFLPPKTLLEGDGKDFTWLKWPQNAPRSPNEFLPAVLYGSGQYSIEGLSLLVRNARRVLLDLSVLADRLLPTDLAEAEIPAPLRRRAAASPWETRDLFLRNVRIDYLPFAGAPGRQPERDPQWSLGQWGLAGREDEELTLFLGGVRNVEISGCEFLGMRHRLLDLRNGRVVGNDFSNPMGALSRTSLGGRYLALLDNWIADGSVLQSHLDGCRFFVVAHNSFTDFGRGERMALRLRGEPLRGKWLGKGGFPVRWLPVERIEGKTIWLRHERLAPGELRGAGVRIERADGSESWIPVGENTDRSILLAWPPESDGEVPDRVETAGYLPPMLSAVSRCSGNDLFLAAKLPGDYAGIEAQIVSGRGSGQVRTIVHASGERLTVDREWEVSPDATSQVLLHQLQGNGIFFGNEAEDPSGLFVGQGDLYDSIFDANTVRRSAGIWQSSGTFLQFLENVLDVAVSYGEIPPGGPPADR</sequence>
<dbReference type="Gene3D" id="2.160.20.10">
    <property type="entry name" value="Single-stranded right-handed beta-helix, Pectin lyase-like"/>
    <property type="match status" value="1"/>
</dbReference>
<dbReference type="EMBL" id="CABFUZ020000262">
    <property type="protein sequence ID" value="VVM08538.1"/>
    <property type="molecule type" value="Genomic_DNA"/>
</dbReference>
<dbReference type="GO" id="GO:0047911">
    <property type="term" value="F:galacturan 1,4-alpha-galacturonidase activity"/>
    <property type="evidence" value="ECO:0007669"/>
    <property type="project" value="UniProtKB-EC"/>
</dbReference>
<reference evidence="3" key="1">
    <citation type="submission" date="2019-09" db="EMBL/GenBank/DDBJ databases">
        <authorList>
            <person name="Cremers G."/>
        </authorList>
    </citation>
    <scope>NUCLEOTIDE SEQUENCE [LARGE SCALE GENOMIC DNA]</scope>
    <source>
        <strain evidence="3">3B</strain>
    </source>
</reference>
<dbReference type="AlphaFoldDB" id="A0A5E6MGC5"/>
<accession>A0A5E6MGC5</accession>
<evidence type="ECO:0000313" key="4">
    <source>
        <dbReference type="Proteomes" id="UP000381693"/>
    </source>
</evidence>
<evidence type="ECO:0000259" key="2">
    <source>
        <dbReference type="Pfam" id="PF12708"/>
    </source>
</evidence>
<dbReference type="InterPro" id="IPR024535">
    <property type="entry name" value="RHGA/B-epi-like_pectate_lyase"/>
</dbReference>
<gene>
    <name evidence="3" type="primary">E3.2.1.67</name>
    <name evidence="3" type="ORF">MAMC_02253</name>
</gene>
<organism evidence="3 4">
    <name type="scientific">Methylacidimicrobium cyclopophantes</name>
    <dbReference type="NCBI Taxonomy" id="1041766"/>
    <lineage>
        <taxon>Bacteria</taxon>
        <taxon>Pseudomonadati</taxon>
        <taxon>Verrucomicrobiota</taxon>
        <taxon>Methylacidimicrobium</taxon>
    </lineage>
</organism>
<evidence type="ECO:0000256" key="1">
    <source>
        <dbReference type="SAM" id="SignalP"/>
    </source>
</evidence>
<dbReference type="InterPro" id="IPR011050">
    <property type="entry name" value="Pectin_lyase_fold/virulence"/>
</dbReference>
<keyword evidence="1" id="KW-0732">Signal</keyword>
<keyword evidence="4" id="KW-1185">Reference proteome</keyword>
<dbReference type="EC" id="3.2.1.67" evidence="3"/>
<dbReference type="Proteomes" id="UP000381693">
    <property type="component" value="Unassembled WGS sequence"/>
</dbReference>
<dbReference type="SUPFAM" id="SSF51126">
    <property type="entry name" value="Pectin lyase-like"/>
    <property type="match status" value="1"/>
</dbReference>
<dbReference type="Pfam" id="PF12708">
    <property type="entry name" value="Pect-lyase_RHGA_epim"/>
    <property type="match status" value="1"/>
</dbReference>
<keyword evidence="3" id="KW-0378">Hydrolase</keyword>
<feature type="chain" id="PRO_5022785859" evidence="1">
    <location>
        <begin position="23"/>
        <end position="746"/>
    </location>
</feature>
<keyword evidence="3" id="KW-0326">Glycosidase</keyword>